<dbReference type="AlphaFoldDB" id="A0A0D2RI14"/>
<protein>
    <submittedName>
        <fullName evidence="1">Uncharacterized protein</fullName>
    </submittedName>
</protein>
<dbReference type="OMA" id="ACKHATT"/>
<dbReference type="EMBL" id="CM001744">
    <property type="protein sequence ID" value="KJB31439.1"/>
    <property type="molecule type" value="Genomic_DNA"/>
</dbReference>
<proteinExistence type="predicted"/>
<dbReference type="Gramene" id="KJB31439">
    <property type="protein sequence ID" value="KJB31439"/>
    <property type="gene ID" value="B456_005G191900"/>
</dbReference>
<sequence length="75" mass="8260">MSNMQGLIFYPSSLSPFIFLITDKESPSIFTIGKFTNKPSSTACKHATTSAAKEVAKLVCLHYVLTEPSTMFPQQ</sequence>
<dbReference type="Proteomes" id="UP000032304">
    <property type="component" value="Chromosome 5"/>
</dbReference>
<name>A0A0D2RI14_GOSRA</name>
<accession>A0A0D2RI14</accession>
<organism evidence="1 2">
    <name type="scientific">Gossypium raimondii</name>
    <name type="common">Peruvian cotton</name>
    <name type="synonym">Gossypium klotzschianum subsp. raimondii</name>
    <dbReference type="NCBI Taxonomy" id="29730"/>
    <lineage>
        <taxon>Eukaryota</taxon>
        <taxon>Viridiplantae</taxon>
        <taxon>Streptophyta</taxon>
        <taxon>Embryophyta</taxon>
        <taxon>Tracheophyta</taxon>
        <taxon>Spermatophyta</taxon>
        <taxon>Magnoliopsida</taxon>
        <taxon>eudicotyledons</taxon>
        <taxon>Gunneridae</taxon>
        <taxon>Pentapetalae</taxon>
        <taxon>rosids</taxon>
        <taxon>malvids</taxon>
        <taxon>Malvales</taxon>
        <taxon>Malvaceae</taxon>
        <taxon>Malvoideae</taxon>
        <taxon>Gossypium</taxon>
    </lineage>
</organism>
<evidence type="ECO:0000313" key="2">
    <source>
        <dbReference type="Proteomes" id="UP000032304"/>
    </source>
</evidence>
<reference evidence="1 2" key="1">
    <citation type="journal article" date="2012" name="Nature">
        <title>Repeated polyploidization of Gossypium genomes and the evolution of spinnable cotton fibres.</title>
        <authorList>
            <person name="Paterson A.H."/>
            <person name="Wendel J.F."/>
            <person name="Gundlach H."/>
            <person name="Guo H."/>
            <person name="Jenkins J."/>
            <person name="Jin D."/>
            <person name="Llewellyn D."/>
            <person name="Showmaker K.C."/>
            <person name="Shu S."/>
            <person name="Udall J."/>
            <person name="Yoo M.J."/>
            <person name="Byers R."/>
            <person name="Chen W."/>
            <person name="Doron-Faigenboim A."/>
            <person name="Duke M.V."/>
            <person name="Gong L."/>
            <person name="Grimwood J."/>
            <person name="Grover C."/>
            <person name="Grupp K."/>
            <person name="Hu G."/>
            <person name="Lee T.H."/>
            <person name="Li J."/>
            <person name="Lin L."/>
            <person name="Liu T."/>
            <person name="Marler B.S."/>
            <person name="Page J.T."/>
            <person name="Roberts A.W."/>
            <person name="Romanel E."/>
            <person name="Sanders W.S."/>
            <person name="Szadkowski E."/>
            <person name="Tan X."/>
            <person name="Tang H."/>
            <person name="Xu C."/>
            <person name="Wang J."/>
            <person name="Wang Z."/>
            <person name="Zhang D."/>
            <person name="Zhang L."/>
            <person name="Ashrafi H."/>
            <person name="Bedon F."/>
            <person name="Bowers J.E."/>
            <person name="Brubaker C.L."/>
            <person name="Chee P.W."/>
            <person name="Das S."/>
            <person name="Gingle A.R."/>
            <person name="Haigler C.H."/>
            <person name="Harker D."/>
            <person name="Hoffmann L.V."/>
            <person name="Hovav R."/>
            <person name="Jones D.C."/>
            <person name="Lemke C."/>
            <person name="Mansoor S."/>
            <person name="ur Rahman M."/>
            <person name="Rainville L.N."/>
            <person name="Rambani A."/>
            <person name="Reddy U.K."/>
            <person name="Rong J.K."/>
            <person name="Saranga Y."/>
            <person name="Scheffler B.E."/>
            <person name="Scheffler J.A."/>
            <person name="Stelly D.M."/>
            <person name="Triplett B.A."/>
            <person name="Van Deynze A."/>
            <person name="Vaslin M.F."/>
            <person name="Waghmare V.N."/>
            <person name="Walford S.A."/>
            <person name="Wright R.J."/>
            <person name="Zaki E.A."/>
            <person name="Zhang T."/>
            <person name="Dennis E.S."/>
            <person name="Mayer K.F."/>
            <person name="Peterson D.G."/>
            <person name="Rokhsar D.S."/>
            <person name="Wang X."/>
            <person name="Schmutz J."/>
        </authorList>
    </citation>
    <scope>NUCLEOTIDE SEQUENCE [LARGE SCALE GENOMIC DNA]</scope>
</reference>
<keyword evidence="2" id="KW-1185">Reference proteome</keyword>
<gene>
    <name evidence="1" type="ORF">B456_005G191900</name>
</gene>
<evidence type="ECO:0000313" key="1">
    <source>
        <dbReference type="EMBL" id="KJB31439.1"/>
    </source>
</evidence>